<name>A0A974NQR0_PERPY</name>
<evidence type="ECO:0000313" key="3">
    <source>
        <dbReference type="Proteomes" id="UP000595254"/>
    </source>
</evidence>
<dbReference type="InterPro" id="IPR019673">
    <property type="entry name" value="Spore_germination_GerPC"/>
</dbReference>
<dbReference type="Pfam" id="PF10737">
    <property type="entry name" value="GerPC"/>
    <property type="match status" value="1"/>
</dbReference>
<keyword evidence="3" id="KW-1185">Reference proteome</keyword>
<gene>
    <name evidence="2" type="ORF">I6J18_09800</name>
</gene>
<dbReference type="Proteomes" id="UP000595254">
    <property type="component" value="Chromosome"/>
</dbReference>
<feature type="coiled-coil region" evidence="1">
    <location>
        <begin position="16"/>
        <end position="43"/>
    </location>
</feature>
<proteinExistence type="predicted"/>
<protein>
    <submittedName>
        <fullName evidence="2">Uncharacterized protein</fullName>
    </submittedName>
</protein>
<evidence type="ECO:0000313" key="2">
    <source>
        <dbReference type="EMBL" id="QQT02099.1"/>
    </source>
</evidence>
<dbReference type="EMBL" id="CP068053">
    <property type="protein sequence ID" value="QQT02099.1"/>
    <property type="molecule type" value="Genomic_DNA"/>
</dbReference>
<sequence length="200" mass="23059">MQNDFYSYTVQMQRYLETQDNRIKMLENELALMKTKLAELQNKPAVNVERIEYKFDQLKVETLEGTLNIGLNPSDLSNIEELAINSANPPLQPYVFPNRQQFVEDLSASIAAEMDELIQDTAEQHRENLDPSFHQLIKSDIEKQLSQRVSLYLDQTSQPERSPHLLEQVKEKISERIKSDITQSIRNFIQSSSNTTGGNN</sequence>
<organism evidence="2 3">
    <name type="scientific">Peribacillus psychrosaccharolyticus</name>
    <name type="common">Bacillus psychrosaccharolyticus</name>
    <dbReference type="NCBI Taxonomy" id="1407"/>
    <lineage>
        <taxon>Bacteria</taxon>
        <taxon>Bacillati</taxon>
        <taxon>Bacillota</taxon>
        <taxon>Bacilli</taxon>
        <taxon>Bacillales</taxon>
        <taxon>Bacillaceae</taxon>
        <taxon>Peribacillus</taxon>
    </lineage>
</organism>
<dbReference type="RefSeq" id="WP_040376023.1">
    <property type="nucleotide sequence ID" value="NZ_CP068053.1"/>
</dbReference>
<reference evidence="2 3" key="1">
    <citation type="submission" date="2021-01" db="EMBL/GenBank/DDBJ databases">
        <title>FDA dAtabase for Regulatory Grade micrObial Sequences (FDA-ARGOS): Supporting development and validation of Infectious Disease Dx tests.</title>
        <authorList>
            <person name="Nelson B."/>
            <person name="Plummer A."/>
            <person name="Tallon L."/>
            <person name="Sadzewicz L."/>
            <person name="Zhao X."/>
            <person name="Boylan J."/>
            <person name="Ott S."/>
            <person name="Bowen H."/>
            <person name="Vavikolanu K."/>
            <person name="Mehta A."/>
            <person name="Aluvathingal J."/>
            <person name="Nadendla S."/>
            <person name="Myers T."/>
            <person name="Yan Y."/>
            <person name="Sichtig H."/>
        </authorList>
    </citation>
    <scope>NUCLEOTIDE SEQUENCE [LARGE SCALE GENOMIC DNA]</scope>
    <source>
        <strain evidence="2 3">FDAARGOS_1161</strain>
    </source>
</reference>
<accession>A0A974NQR0</accession>
<evidence type="ECO:0000256" key="1">
    <source>
        <dbReference type="SAM" id="Coils"/>
    </source>
</evidence>
<keyword evidence="1" id="KW-0175">Coiled coil</keyword>
<dbReference type="AlphaFoldDB" id="A0A974NQR0"/>
<dbReference type="KEGG" id="ppsr:I6J18_09800"/>